<dbReference type="RefSeq" id="WP_227733219.1">
    <property type="nucleotide sequence ID" value="NZ_JAJEPV010000018.1"/>
</dbReference>
<evidence type="ECO:0000256" key="1">
    <source>
        <dbReference type="SAM" id="MobiDB-lite"/>
    </source>
</evidence>
<evidence type="ECO:0000313" key="3">
    <source>
        <dbReference type="EMBL" id="MCC2119667.1"/>
    </source>
</evidence>
<protein>
    <recommendedName>
        <fullName evidence="5">DUF2953 domain-containing protein</fullName>
    </recommendedName>
</protein>
<dbReference type="Proteomes" id="UP001197795">
    <property type="component" value="Unassembled WGS sequence"/>
</dbReference>
<accession>A0AAE2ZY95</accession>
<evidence type="ECO:0000313" key="4">
    <source>
        <dbReference type="Proteomes" id="UP001197795"/>
    </source>
</evidence>
<reference evidence="3 4" key="1">
    <citation type="submission" date="2021-10" db="EMBL/GenBank/DDBJ databases">
        <title>Anaerobic single-cell dispensing facilitates the cultivation of human gut bacteria.</title>
        <authorList>
            <person name="Afrizal A."/>
        </authorList>
    </citation>
    <scope>NUCLEOTIDE SEQUENCE [LARGE SCALE GENOMIC DNA]</scope>
    <source>
        <strain evidence="3 4">CLA-AA-H273</strain>
    </source>
</reference>
<keyword evidence="2" id="KW-0812">Transmembrane</keyword>
<comment type="caution">
    <text evidence="3">The sequence shown here is derived from an EMBL/GenBank/DDBJ whole genome shotgun (WGS) entry which is preliminary data.</text>
</comment>
<feature type="compositionally biased region" description="Polar residues" evidence="1">
    <location>
        <begin position="98"/>
        <end position="112"/>
    </location>
</feature>
<feature type="region of interest" description="Disordered" evidence="1">
    <location>
        <begin position="90"/>
        <end position="170"/>
    </location>
</feature>
<evidence type="ECO:0000256" key="2">
    <source>
        <dbReference type="SAM" id="Phobius"/>
    </source>
</evidence>
<dbReference type="EMBL" id="JAJEPV010000018">
    <property type="protein sequence ID" value="MCC2119667.1"/>
    <property type="molecule type" value="Genomic_DNA"/>
</dbReference>
<name>A0AAE2ZY95_9FIRM</name>
<keyword evidence="2" id="KW-0472">Membrane</keyword>
<keyword evidence="4" id="KW-1185">Reference proteome</keyword>
<dbReference type="AlphaFoldDB" id="A0AAE2ZY95"/>
<organism evidence="3 4">
    <name type="scientific">Waltera acetigignens</name>
    <dbReference type="NCBI Taxonomy" id="2981769"/>
    <lineage>
        <taxon>Bacteria</taxon>
        <taxon>Bacillati</taxon>
        <taxon>Bacillota</taxon>
        <taxon>Clostridia</taxon>
        <taxon>Lachnospirales</taxon>
        <taxon>Lachnospiraceae</taxon>
        <taxon>Waltera</taxon>
    </lineage>
</organism>
<gene>
    <name evidence="3" type="ORF">LKD75_08735</name>
</gene>
<sequence>MLTILFKILSILGIVLLILLGIALVVILLVLFFPISYKAAGKRTAEEFWITARVKWLFGLLRMNCDYPDPGKICVKFLFFTLYDSSIEKPEKTDRTSTETTGNEKTPASAEQTTEEHTPESVGTPKLIEAEDPTAFSATAADVESAAEREDSRIPEPGTPEPAGEAPGKTTDRLYGFFTRIRYTVRKICDKIKNILENIAFYKNLWNDPDTQGLLKHAGKRFGHIWKRLRPRKLTVNATVGTGSPDTTGYLYGIYGMVLPKLGKRICITPDFEQAILEGDFKASGHFTAACVLFHSVRLLLDRRLRELLHKIRQYQKTQKK</sequence>
<keyword evidence="2" id="KW-1133">Transmembrane helix</keyword>
<proteinExistence type="predicted"/>
<feature type="transmembrane region" description="Helical" evidence="2">
    <location>
        <begin position="6"/>
        <end position="33"/>
    </location>
</feature>
<evidence type="ECO:0008006" key="5">
    <source>
        <dbReference type="Google" id="ProtNLM"/>
    </source>
</evidence>